<dbReference type="Gene3D" id="2.40.37.30">
    <property type="match status" value="2"/>
</dbReference>
<dbReference type="EC" id="5.1.1.1" evidence="3"/>
<proteinExistence type="predicted"/>
<keyword evidence="3" id="KW-0413">Isomerase</keyword>
<feature type="domain" description="YhfX-like C-terminal" evidence="2">
    <location>
        <begin position="278"/>
        <end position="373"/>
    </location>
</feature>
<organism evidence="3 4">
    <name type="scientific">Faecalicatena acetigenes</name>
    <dbReference type="NCBI Taxonomy" id="2981790"/>
    <lineage>
        <taxon>Bacteria</taxon>
        <taxon>Bacillati</taxon>
        <taxon>Bacillota</taxon>
        <taxon>Clostridia</taxon>
        <taxon>Lachnospirales</taxon>
        <taxon>Lachnospiraceae</taxon>
        <taxon>Faecalicatena</taxon>
    </lineage>
</organism>
<dbReference type="InterPro" id="IPR029066">
    <property type="entry name" value="PLP-binding_barrel"/>
</dbReference>
<comment type="caution">
    <text evidence="3">The sequence shown here is derived from an EMBL/GenBank/DDBJ whole genome shotgun (WGS) entry which is preliminary data.</text>
</comment>
<evidence type="ECO:0000313" key="3">
    <source>
        <dbReference type="EMBL" id="MCU6747020.1"/>
    </source>
</evidence>
<feature type="domain" description="Alanine racemase N-terminal" evidence="1">
    <location>
        <begin position="33"/>
        <end position="264"/>
    </location>
</feature>
<evidence type="ECO:0000313" key="4">
    <source>
        <dbReference type="Proteomes" id="UP001652394"/>
    </source>
</evidence>
<dbReference type="InterPro" id="IPR048449">
    <property type="entry name" value="YhfX-like_C"/>
</dbReference>
<dbReference type="Proteomes" id="UP001652394">
    <property type="component" value="Unassembled WGS sequence"/>
</dbReference>
<name>A0ABT2T9V8_9FIRM</name>
<dbReference type="EMBL" id="JAOQJX010000005">
    <property type="protein sequence ID" value="MCU6747020.1"/>
    <property type="molecule type" value="Genomic_DNA"/>
</dbReference>
<gene>
    <name evidence="3" type="ORF">OCV51_05030</name>
</gene>
<protein>
    <submittedName>
        <fullName evidence="3">Alanine racemase</fullName>
        <ecNumber evidence="3">5.1.1.1</ecNumber>
    </submittedName>
</protein>
<dbReference type="Pfam" id="PF21279">
    <property type="entry name" value="YhfX-like_C"/>
    <property type="match status" value="1"/>
</dbReference>
<dbReference type="InterPro" id="IPR001608">
    <property type="entry name" value="Ala_racemase_N"/>
</dbReference>
<sequence>MFLNRIKQENIPLLETAFSLHQEGRVLPDSFVIDTDTLFENAGKILAEAKKKNIRLYFMLKQIGRNPYIAKRLTDMGFDGAVAVDFKEAQVMMRHHIPIGNIGHLVQIPDAMIEQVVNYGPEVITVYSVEKAKRIADAAVKQRKEQKILLRVYDQGDLIYDGQTAGFAMADLNHVLDILCRMPGIQVAGVTSFPCYLYDEKEECIKKTHNLSSVLRAVEVLNRRGIEAEIINTPSASCCETIRHMHVDGGNCAEPGHGLTGTIPAHTANTMEEKICAVYVSEISHNFFGKAYCFGGGHYRRSHMERALVGRSLANAKEADVQTPSMESIDYHLGLDREFAVGDTAVMAFRFQAFVTRADVVLVKGISKSRPEIIGIYDSLGNEKKGSVGQA</sequence>
<dbReference type="Pfam" id="PF01168">
    <property type="entry name" value="Ala_racemase_N"/>
    <property type="match status" value="1"/>
</dbReference>
<reference evidence="3 4" key="1">
    <citation type="journal article" date="2021" name="ISME Commun">
        <title>Automated analysis of genomic sequences facilitates high-throughput and comprehensive description of bacteria.</title>
        <authorList>
            <person name="Hitch T.C.A."/>
        </authorList>
    </citation>
    <scope>NUCLEOTIDE SEQUENCE [LARGE SCALE GENOMIC DNA]</scope>
    <source>
        <strain evidence="3 4">H2_18</strain>
    </source>
</reference>
<accession>A0ABT2T9V8</accession>
<keyword evidence="4" id="KW-1185">Reference proteome</keyword>
<dbReference type="GO" id="GO:0008784">
    <property type="term" value="F:alanine racemase activity"/>
    <property type="evidence" value="ECO:0007669"/>
    <property type="project" value="UniProtKB-EC"/>
</dbReference>
<evidence type="ECO:0000259" key="2">
    <source>
        <dbReference type="Pfam" id="PF21279"/>
    </source>
</evidence>
<evidence type="ECO:0000259" key="1">
    <source>
        <dbReference type="Pfam" id="PF01168"/>
    </source>
</evidence>
<dbReference type="RefSeq" id="WP_059066663.1">
    <property type="nucleotide sequence ID" value="NZ_JAOQJX010000005.1"/>
</dbReference>
<dbReference type="SUPFAM" id="SSF51419">
    <property type="entry name" value="PLP-binding barrel"/>
    <property type="match status" value="1"/>
</dbReference>